<protein>
    <recommendedName>
        <fullName evidence="1">Transposase IS200-like domain-containing protein</fullName>
    </recommendedName>
</protein>
<proteinExistence type="predicted"/>
<dbReference type="AlphaFoldDB" id="A0A1M6F1C3"/>
<keyword evidence="3" id="KW-1185">Reference proteome</keyword>
<dbReference type="STRING" id="1216006.VA7868_04566"/>
<dbReference type="SMART" id="SM01321">
    <property type="entry name" value="Y1_Tnp"/>
    <property type="match status" value="1"/>
</dbReference>
<evidence type="ECO:0000313" key="2">
    <source>
        <dbReference type="EMBL" id="SHI91528.1"/>
    </source>
</evidence>
<organism evidence="2 3">
    <name type="scientific">Vibrio aerogenes CECT 7868</name>
    <dbReference type="NCBI Taxonomy" id="1216006"/>
    <lineage>
        <taxon>Bacteria</taxon>
        <taxon>Pseudomonadati</taxon>
        <taxon>Pseudomonadota</taxon>
        <taxon>Gammaproteobacteria</taxon>
        <taxon>Vibrionales</taxon>
        <taxon>Vibrionaceae</taxon>
        <taxon>Vibrio</taxon>
    </lineage>
</organism>
<sequence>MLRKFFTLKAQQMTTPRSQLVCPDITPYYHCVSRCVRRAFLCGEDEVTGRSYEHRRDWLEKRILKLADIFCIDICAYSVMSNHYHLVVHINLPKAESLTDDEVIERWGMEHQLPPLIQRYVKRQLICKAEYKCCEQLIASWRDRLSCLSWMMKELNFKIALQANQEDDCTGHFWEGRFKSQALLDEKAVLAAMTYVDLNPVRAKIAQTPEISEYTSLKKRLDSLEDDQATPHGLYPFIGYERLNQPDGIPFRLMDYIEWVDLAGRQIREDKRGFIDERQPEILTRLSLNQTDCLKLINDMERRRRIWVGSAESMKSTKTSLNKSRIDGLKI</sequence>
<dbReference type="PANTHER" id="PTHR34322:SF2">
    <property type="entry name" value="TRANSPOSASE IS200-LIKE DOMAIN-CONTAINING PROTEIN"/>
    <property type="match status" value="1"/>
</dbReference>
<dbReference type="GO" id="GO:0003677">
    <property type="term" value="F:DNA binding"/>
    <property type="evidence" value="ECO:0007669"/>
    <property type="project" value="InterPro"/>
</dbReference>
<dbReference type="SUPFAM" id="SSF143422">
    <property type="entry name" value="Transposase IS200-like"/>
    <property type="match status" value="1"/>
</dbReference>
<dbReference type="EMBL" id="FQXZ01000056">
    <property type="protein sequence ID" value="SHI91528.1"/>
    <property type="molecule type" value="Genomic_DNA"/>
</dbReference>
<gene>
    <name evidence="2" type="ORF">VA7868_04566</name>
</gene>
<dbReference type="Proteomes" id="UP000184608">
    <property type="component" value="Unassembled WGS sequence"/>
</dbReference>
<feature type="domain" description="Transposase IS200-like" evidence="1">
    <location>
        <begin position="25"/>
        <end position="199"/>
    </location>
</feature>
<evidence type="ECO:0000259" key="1">
    <source>
        <dbReference type="SMART" id="SM01321"/>
    </source>
</evidence>
<dbReference type="InterPro" id="IPR036515">
    <property type="entry name" value="Transposase_17_sf"/>
</dbReference>
<dbReference type="InterPro" id="IPR002686">
    <property type="entry name" value="Transposase_17"/>
</dbReference>
<reference evidence="2 3" key="1">
    <citation type="submission" date="2016-11" db="EMBL/GenBank/DDBJ databases">
        <authorList>
            <person name="Jaros S."/>
            <person name="Januszkiewicz K."/>
            <person name="Wedrychowicz H."/>
        </authorList>
    </citation>
    <scope>NUCLEOTIDE SEQUENCE [LARGE SCALE GENOMIC DNA]</scope>
    <source>
        <strain evidence="2 3">CECT 7868</strain>
    </source>
</reference>
<name>A0A1M6F1C3_9VIBR</name>
<dbReference type="PANTHER" id="PTHR34322">
    <property type="entry name" value="TRANSPOSASE, Y1_TNP DOMAIN-CONTAINING"/>
    <property type="match status" value="1"/>
</dbReference>
<dbReference type="GO" id="GO:0006313">
    <property type="term" value="P:DNA transposition"/>
    <property type="evidence" value="ECO:0007669"/>
    <property type="project" value="InterPro"/>
</dbReference>
<accession>A0A1M6F1C3</accession>
<dbReference type="Gene3D" id="3.30.70.1290">
    <property type="entry name" value="Transposase IS200-like"/>
    <property type="match status" value="1"/>
</dbReference>
<dbReference type="GO" id="GO:0004803">
    <property type="term" value="F:transposase activity"/>
    <property type="evidence" value="ECO:0007669"/>
    <property type="project" value="InterPro"/>
</dbReference>
<evidence type="ECO:0000313" key="3">
    <source>
        <dbReference type="Proteomes" id="UP000184608"/>
    </source>
</evidence>